<name>A0A7L6ATC5_9GAMM</name>
<reference evidence="1" key="1">
    <citation type="submission" date="2020-06" db="EMBL/GenBank/DDBJ databases">
        <title>Analysis procedures for assessing recovery of high quality, complete, closed genomes from Nanopore long read metagenome sequencing.</title>
        <authorList>
            <person name="Bessarab I."/>
            <person name="Arumugam K."/>
            <person name="Haryono M."/>
            <person name="Liu X."/>
            <person name="Roy S."/>
            <person name="Zuniga-Montanez R.E."/>
            <person name="Qiu G."/>
            <person name="Drautz-Moses D.I."/>
            <person name="Law Y.Y."/>
            <person name="Wuertz S."/>
            <person name="Lauro F.M."/>
            <person name="Huson D.H."/>
            <person name="Williams R.B."/>
        </authorList>
    </citation>
    <scope>NUCLEOTIDE SEQUENCE [LARGE SCALE GENOMIC DNA]</scope>
    <source>
        <strain evidence="1">SSD2</strain>
    </source>
</reference>
<evidence type="ECO:0000313" key="2">
    <source>
        <dbReference type="Proteomes" id="UP000510621"/>
    </source>
</evidence>
<dbReference type="KEGG" id="this:HZT40_12000"/>
<sequence length="105" mass="11212">METGVLASLPRNVVTATAPLTGNAGLDALLAGADALLYSYQPSADGVQQAQRLVDTLRQQPDKTLVVYYDGRIGDAEYAVLRQHSALAVANMHATLKKCLQESLK</sequence>
<protein>
    <submittedName>
        <fullName evidence="1">Uncharacterized protein</fullName>
    </submittedName>
</protein>
<organism evidence="1 2">
    <name type="scientific">Candidatus Thiothrix singaporensis</name>
    <dbReference type="NCBI Taxonomy" id="2799669"/>
    <lineage>
        <taxon>Bacteria</taxon>
        <taxon>Pseudomonadati</taxon>
        <taxon>Pseudomonadota</taxon>
        <taxon>Gammaproteobacteria</taxon>
        <taxon>Thiotrichales</taxon>
        <taxon>Thiotrichaceae</taxon>
        <taxon>Thiothrix</taxon>
    </lineage>
</organism>
<proteinExistence type="predicted"/>
<gene>
    <name evidence="1" type="ORF">HZT40_12000</name>
</gene>
<keyword evidence="2" id="KW-1185">Reference proteome</keyword>
<dbReference type="EMBL" id="CP059265">
    <property type="protein sequence ID" value="QLQ32187.1"/>
    <property type="molecule type" value="Genomic_DNA"/>
</dbReference>
<dbReference type="Proteomes" id="UP000510621">
    <property type="component" value="Chromosome"/>
</dbReference>
<accession>A0A7L6ATC5</accession>
<dbReference type="AlphaFoldDB" id="A0A7L6ATC5"/>
<evidence type="ECO:0000313" key="1">
    <source>
        <dbReference type="EMBL" id="QLQ32187.1"/>
    </source>
</evidence>